<gene>
    <name evidence="1" type="ORF">BLCOC_23230</name>
</gene>
<keyword evidence="2" id="KW-1185">Reference proteome</keyword>
<proteinExistence type="predicted"/>
<protein>
    <submittedName>
        <fullName evidence="1">Uncharacterized protein</fullName>
    </submittedName>
</protein>
<dbReference type="EMBL" id="CP136422">
    <property type="protein sequence ID" value="WPX73967.1"/>
    <property type="molecule type" value="Genomic_DNA"/>
</dbReference>
<accession>A0ABZ0UBC8</accession>
<name>A0ABZ0UBC8_9FIRM</name>
<dbReference type="SUPFAM" id="SSF46785">
    <property type="entry name" value="Winged helix' DNA-binding domain"/>
    <property type="match status" value="1"/>
</dbReference>
<organism evidence="1 2">
    <name type="scientific">Blautia producta</name>
    <dbReference type="NCBI Taxonomy" id="33035"/>
    <lineage>
        <taxon>Bacteria</taxon>
        <taxon>Bacillati</taxon>
        <taxon>Bacillota</taxon>
        <taxon>Clostridia</taxon>
        <taxon>Lachnospirales</taxon>
        <taxon>Lachnospiraceae</taxon>
        <taxon>Blautia</taxon>
    </lineage>
</organism>
<dbReference type="InterPro" id="IPR036390">
    <property type="entry name" value="WH_DNA-bd_sf"/>
</dbReference>
<reference evidence="1" key="1">
    <citation type="submission" date="2023-10" db="EMBL/GenBank/DDBJ databases">
        <title>Genome sequence of Blautia coccoides DSM 935.</title>
        <authorList>
            <person name="Boeer T."/>
            <person name="Bengelsdorf F.R."/>
            <person name="Daniel R."/>
            <person name="Poehlein A."/>
        </authorList>
    </citation>
    <scope>NUCLEOTIDE SEQUENCE [LARGE SCALE GENOMIC DNA]</scope>
    <source>
        <strain evidence="1">DSM 935</strain>
    </source>
</reference>
<dbReference type="Proteomes" id="UP001325248">
    <property type="component" value="Chromosome"/>
</dbReference>
<evidence type="ECO:0000313" key="2">
    <source>
        <dbReference type="Proteomes" id="UP001325248"/>
    </source>
</evidence>
<evidence type="ECO:0000313" key="1">
    <source>
        <dbReference type="EMBL" id="WPX73967.1"/>
    </source>
</evidence>
<sequence>MRMGKEEHLNQENHPNIQQLQYLLELEKIDKKRGCVMQIAKTCGVSHSPVSRYLQFCCEKGYLTEDYEFTKLGKAWLGGYKKLIEELKGYLLRIGEPEAEVAENVRNLIENVSYHTLMSMMRNDQEMRRMYIAEKRGAVSKNFLASTFENGMWHVCFALYKRDSEDKISISMADRGFQKPATIRHNKRGSWLELRVCEMSARSRADGEEKLGHLETLKYEYKGMLCQAEVKEDKLRIPLDACRFQRKREGRIKGVIPVTVTCNVGRTHMPESTALLFFWM</sequence>